<gene>
    <name evidence="2" type="primary">LOC107819566</name>
</gene>
<evidence type="ECO:0000313" key="1">
    <source>
        <dbReference type="Proteomes" id="UP000790787"/>
    </source>
</evidence>
<dbReference type="Proteomes" id="UP000790787">
    <property type="component" value="Chromosome 18"/>
</dbReference>
<protein>
    <submittedName>
        <fullName evidence="2">F-box/FBD/LRR-repeat protein At1g13570-like</fullName>
    </submittedName>
</protein>
<evidence type="ECO:0000313" key="2">
    <source>
        <dbReference type="RefSeq" id="XP_075092359.1"/>
    </source>
</evidence>
<sequence>MTNSYKRLHDGRDKLDRLTDLPINVIHQIQEHMTIEDATRMSVLSSKWRHIWASNPKLIISADFCRKGKQSSTTDIINRVLLHHYGPIKTFLLDLSIINPSKHSVIDLWMLHLSRNGLVDLTLRCLEHLNTPYKLPSSVYGVELEHLNLSNCIFRPPCRFRGFQKLKSLSLNRVSFQLDVATSFLCVPNLLDLMFTQCSGLHHLNIYAPELLCLKFCNCGIDTIKWISFKDCRKVKFFAVMPQQEVSQNGQHEALNLVKLLSSLPEVRALILDGCSLKFLASSDVARRLSTMLNHLVNLEFYLFDFNDEDQICSLLCILRSCLNLKLLNLLYRDANLTSFSLYYLELSRIKNGSRKVDLNQLKGQGCRIDELNNLQTLGIHRFHGSKVELRFVRLVVASAPILEKMTINVDEEVSERKATKISKIIGVFAYSRSALTQLICQKHQP</sequence>
<organism evidence="1 2">
    <name type="scientific">Nicotiana tabacum</name>
    <name type="common">Common tobacco</name>
    <dbReference type="NCBI Taxonomy" id="4097"/>
    <lineage>
        <taxon>Eukaryota</taxon>
        <taxon>Viridiplantae</taxon>
        <taxon>Streptophyta</taxon>
        <taxon>Embryophyta</taxon>
        <taxon>Tracheophyta</taxon>
        <taxon>Spermatophyta</taxon>
        <taxon>Magnoliopsida</taxon>
        <taxon>eudicotyledons</taxon>
        <taxon>Gunneridae</taxon>
        <taxon>Pentapetalae</taxon>
        <taxon>asterids</taxon>
        <taxon>lamiids</taxon>
        <taxon>Solanales</taxon>
        <taxon>Solanaceae</taxon>
        <taxon>Nicotianoideae</taxon>
        <taxon>Nicotianeae</taxon>
        <taxon>Nicotiana</taxon>
    </lineage>
</organism>
<name>A0AC58T546_TOBAC</name>
<reference evidence="1" key="1">
    <citation type="journal article" date="2014" name="Nat. Commun.">
        <title>The tobacco genome sequence and its comparison with those of tomato and potato.</title>
        <authorList>
            <person name="Sierro N."/>
            <person name="Battey J.N."/>
            <person name="Ouadi S."/>
            <person name="Bakaher N."/>
            <person name="Bovet L."/>
            <person name="Willig A."/>
            <person name="Goepfert S."/>
            <person name="Peitsch M.C."/>
            <person name="Ivanov N.V."/>
        </authorList>
    </citation>
    <scope>NUCLEOTIDE SEQUENCE [LARGE SCALE GENOMIC DNA]</scope>
</reference>
<proteinExistence type="predicted"/>
<keyword evidence="1" id="KW-1185">Reference proteome</keyword>
<dbReference type="RefSeq" id="XP_075092359.1">
    <property type="nucleotide sequence ID" value="XM_075236258.1"/>
</dbReference>
<reference evidence="2" key="2">
    <citation type="submission" date="2025-08" db="UniProtKB">
        <authorList>
            <consortium name="RefSeq"/>
        </authorList>
    </citation>
    <scope>IDENTIFICATION</scope>
    <source>
        <tissue evidence="2">Leaf</tissue>
    </source>
</reference>
<accession>A0AC58T546</accession>